<evidence type="ECO:0000256" key="1">
    <source>
        <dbReference type="SAM" id="MobiDB-lite"/>
    </source>
</evidence>
<feature type="region of interest" description="Disordered" evidence="1">
    <location>
        <begin position="223"/>
        <end position="257"/>
    </location>
</feature>
<dbReference type="VEuPathDB" id="AmoebaDB:ACA1_307240"/>
<keyword evidence="4" id="KW-1185">Reference proteome</keyword>
<sequence length="274" mass="27931">MDFSGRPGLAIVLFLSLCLVSASSPAAATSSTSSSSAFVAGEQSPAVLLLQCTSIVAAYSSAPLSSSSRACQALADPSEVQVRLSVQLVTTTTPPHEAAAGGDLLTFTGRCGPAGADDEEAGLLRAELPIGQGHNAVGIAFNVSLLLPSSSSSASLPVWAGEESSAWVDLGANQQQQHQRQRQRRGVVVAHLPAGALVEGRLPGCYPLLSFRAALLRREGEGGSIGAAAGQSEGEEGSPLLSSSHSRRQSVTAQSVCDDREREVIGLASGLGVT</sequence>
<protein>
    <submittedName>
        <fullName evidence="3">Uncharacterized protein</fullName>
    </submittedName>
</protein>
<evidence type="ECO:0000313" key="3">
    <source>
        <dbReference type="EMBL" id="ELR20279.1"/>
    </source>
</evidence>
<feature type="signal peptide" evidence="2">
    <location>
        <begin position="1"/>
        <end position="22"/>
    </location>
</feature>
<keyword evidence="2" id="KW-0732">Signal</keyword>
<reference evidence="3 4" key="1">
    <citation type="journal article" date="2013" name="Genome Biol.">
        <title>Genome of Acanthamoeba castellanii highlights extensive lateral gene transfer and early evolution of tyrosine kinase signaling.</title>
        <authorList>
            <person name="Clarke M."/>
            <person name="Lohan A.J."/>
            <person name="Liu B."/>
            <person name="Lagkouvardos I."/>
            <person name="Roy S."/>
            <person name="Zafar N."/>
            <person name="Bertelli C."/>
            <person name="Schilde C."/>
            <person name="Kianianmomeni A."/>
            <person name="Burglin T.R."/>
            <person name="Frech C."/>
            <person name="Turcotte B."/>
            <person name="Kopec K.O."/>
            <person name="Synnott J.M."/>
            <person name="Choo C."/>
            <person name="Paponov I."/>
            <person name="Finkler A."/>
            <person name="Soon Heng Tan C."/>
            <person name="Hutchins A.P."/>
            <person name="Weinmeier T."/>
            <person name="Rattei T."/>
            <person name="Chu J.S."/>
            <person name="Gimenez G."/>
            <person name="Irimia M."/>
            <person name="Rigden D.J."/>
            <person name="Fitzpatrick D.A."/>
            <person name="Lorenzo-Morales J."/>
            <person name="Bateman A."/>
            <person name="Chiu C.H."/>
            <person name="Tang P."/>
            <person name="Hegemann P."/>
            <person name="Fromm H."/>
            <person name="Raoult D."/>
            <person name="Greub G."/>
            <person name="Miranda-Saavedra D."/>
            <person name="Chen N."/>
            <person name="Nash P."/>
            <person name="Ginger M.L."/>
            <person name="Horn M."/>
            <person name="Schaap P."/>
            <person name="Caler L."/>
            <person name="Loftus B."/>
        </authorList>
    </citation>
    <scope>NUCLEOTIDE SEQUENCE [LARGE SCALE GENOMIC DNA]</scope>
    <source>
        <strain evidence="3 4">Neff</strain>
    </source>
</reference>
<evidence type="ECO:0000313" key="4">
    <source>
        <dbReference type="Proteomes" id="UP000011083"/>
    </source>
</evidence>
<feature type="non-terminal residue" evidence="3">
    <location>
        <position position="1"/>
    </location>
</feature>
<feature type="chain" id="PRO_5003990877" evidence="2">
    <location>
        <begin position="23"/>
        <end position="274"/>
    </location>
</feature>
<organism evidence="3 4">
    <name type="scientific">Acanthamoeba castellanii (strain ATCC 30010 / Neff)</name>
    <dbReference type="NCBI Taxonomy" id="1257118"/>
    <lineage>
        <taxon>Eukaryota</taxon>
        <taxon>Amoebozoa</taxon>
        <taxon>Discosea</taxon>
        <taxon>Longamoebia</taxon>
        <taxon>Centramoebida</taxon>
        <taxon>Acanthamoebidae</taxon>
        <taxon>Acanthamoeba</taxon>
    </lineage>
</organism>
<dbReference type="Proteomes" id="UP000011083">
    <property type="component" value="Unassembled WGS sequence"/>
</dbReference>
<proteinExistence type="predicted"/>
<dbReference type="AlphaFoldDB" id="L8H431"/>
<accession>L8H431</accession>
<feature type="compositionally biased region" description="Low complexity" evidence="1">
    <location>
        <begin position="226"/>
        <end position="244"/>
    </location>
</feature>
<dbReference type="KEGG" id="acan:ACA1_307240"/>
<evidence type="ECO:0000256" key="2">
    <source>
        <dbReference type="SAM" id="SignalP"/>
    </source>
</evidence>
<name>L8H431_ACACF</name>
<dbReference type="EMBL" id="KB007923">
    <property type="protein sequence ID" value="ELR20279.1"/>
    <property type="molecule type" value="Genomic_DNA"/>
</dbReference>
<dbReference type="GeneID" id="14921141"/>
<gene>
    <name evidence="3" type="ORF">ACA1_307240</name>
</gene>
<dbReference type="RefSeq" id="XP_004342395.1">
    <property type="nucleotide sequence ID" value="XM_004342346.1"/>
</dbReference>